<feature type="non-terminal residue" evidence="1">
    <location>
        <position position="1"/>
    </location>
</feature>
<protein>
    <submittedName>
        <fullName evidence="1">Uncharacterized protein</fullName>
    </submittedName>
</protein>
<sequence>EEYEGTNNCFPFGRGINDAAKQHKDVYMLLQGNTKKSCMETSSQLSNKVEESTTL</sequence>
<accession>A0A0B6YMV4</accession>
<evidence type="ECO:0000313" key="1">
    <source>
        <dbReference type="EMBL" id="CEK57573.1"/>
    </source>
</evidence>
<reference evidence="1" key="1">
    <citation type="submission" date="2014-12" db="EMBL/GenBank/DDBJ databases">
        <title>Insight into the proteome of Arion vulgaris.</title>
        <authorList>
            <person name="Aradska J."/>
            <person name="Bulat T."/>
            <person name="Smidak R."/>
            <person name="Sarate P."/>
            <person name="Gangsoo J."/>
            <person name="Sialana F."/>
            <person name="Bilban M."/>
            <person name="Lubec G."/>
        </authorList>
    </citation>
    <scope>NUCLEOTIDE SEQUENCE</scope>
    <source>
        <tissue evidence="1">Skin</tissue>
    </source>
</reference>
<organism evidence="1">
    <name type="scientific">Arion vulgaris</name>
    <dbReference type="NCBI Taxonomy" id="1028688"/>
    <lineage>
        <taxon>Eukaryota</taxon>
        <taxon>Metazoa</taxon>
        <taxon>Spiralia</taxon>
        <taxon>Lophotrochozoa</taxon>
        <taxon>Mollusca</taxon>
        <taxon>Gastropoda</taxon>
        <taxon>Heterobranchia</taxon>
        <taxon>Euthyneura</taxon>
        <taxon>Panpulmonata</taxon>
        <taxon>Eupulmonata</taxon>
        <taxon>Stylommatophora</taxon>
        <taxon>Helicina</taxon>
        <taxon>Arionoidea</taxon>
        <taxon>Arionidae</taxon>
        <taxon>Arion</taxon>
    </lineage>
</organism>
<dbReference type="EMBL" id="HACG01010708">
    <property type="protein sequence ID" value="CEK57573.1"/>
    <property type="molecule type" value="Transcribed_RNA"/>
</dbReference>
<dbReference type="AlphaFoldDB" id="A0A0B6YMV4"/>
<gene>
    <name evidence="1" type="primary">ORF30521</name>
</gene>
<proteinExistence type="predicted"/>
<name>A0A0B6YMV4_9EUPU</name>